<feature type="compositionally biased region" description="Basic and acidic residues" evidence="14">
    <location>
        <begin position="237"/>
        <end position="247"/>
    </location>
</feature>
<feature type="compositionally biased region" description="Basic residues" evidence="14">
    <location>
        <begin position="193"/>
        <end position="202"/>
    </location>
</feature>
<reference evidence="18" key="1">
    <citation type="journal article" date="2017" name="Plant J.">
        <title>The pomegranate (Punica granatum L.) genome and the genomics of punicalagin biosynthesis.</title>
        <authorList>
            <person name="Qin G."/>
            <person name="Xu C."/>
            <person name="Ming R."/>
            <person name="Tang H."/>
            <person name="Guyot R."/>
            <person name="Kramer E.M."/>
            <person name="Hu Y."/>
            <person name="Yi X."/>
            <person name="Qi Y."/>
            <person name="Xu X."/>
            <person name="Gao Z."/>
            <person name="Pan H."/>
            <person name="Jian J."/>
            <person name="Tian Y."/>
            <person name="Yue Z."/>
            <person name="Xu Y."/>
        </authorList>
    </citation>
    <scope>NUCLEOTIDE SEQUENCE [LARGE SCALE GENOMIC DNA]</scope>
    <source>
        <strain evidence="18">cv. Dabenzi</strain>
    </source>
</reference>
<keyword evidence="8" id="KW-0408">Iron</keyword>
<evidence type="ECO:0000256" key="10">
    <source>
        <dbReference type="ARBA" id="ARBA00023163"/>
    </source>
</evidence>
<gene>
    <name evidence="17" type="ORF">CDL15_Pgr018420</name>
</gene>
<comment type="subcellular location">
    <subcellularLocation>
        <location evidence="2">Nucleus</location>
    </subcellularLocation>
</comment>
<feature type="region of interest" description="Disordered" evidence="14">
    <location>
        <begin position="1086"/>
        <end position="1124"/>
    </location>
</feature>
<feature type="compositionally biased region" description="Basic residues" evidence="14">
    <location>
        <begin position="295"/>
        <end position="304"/>
    </location>
</feature>
<keyword evidence="7" id="KW-0560">Oxidoreductase</keyword>
<evidence type="ECO:0000313" key="18">
    <source>
        <dbReference type="Proteomes" id="UP000197138"/>
    </source>
</evidence>
<dbReference type="SUPFAM" id="SSF51197">
    <property type="entry name" value="Clavaminate synthase-like"/>
    <property type="match status" value="1"/>
</dbReference>
<evidence type="ECO:0000256" key="4">
    <source>
        <dbReference type="ARBA" id="ARBA00022723"/>
    </source>
</evidence>
<dbReference type="PANTHER" id="PTHR12549">
    <property type="entry name" value="JMJC DOMAIN-CONTAINING HISTONE DEMETHYLATION PROTEIN"/>
    <property type="match status" value="1"/>
</dbReference>
<accession>A0A218WYY3</accession>
<feature type="compositionally biased region" description="Basic residues" evidence="14">
    <location>
        <begin position="1103"/>
        <end position="1115"/>
    </location>
</feature>
<keyword evidence="5 13" id="KW-0863">Zinc-finger</keyword>
<dbReference type="Proteomes" id="UP000197138">
    <property type="component" value="Unassembled WGS sequence"/>
</dbReference>
<feature type="region of interest" description="Disordered" evidence="14">
    <location>
        <begin position="900"/>
        <end position="929"/>
    </location>
</feature>
<comment type="cofactor">
    <cofactor evidence="1">
        <name>Fe(2+)</name>
        <dbReference type="ChEBI" id="CHEBI:29033"/>
    </cofactor>
</comment>
<feature type="compositionally biased region" description="Basic residues" evidence="14">
    <location>
        <begin position="261"/>
        <end position="270"/>
    </location>
</feature>
<dbReference type="PROSITE" id="PS50089">
    <property type="entry name" value="ZF_RING_2"/>
    <property type="match status" value="1"/>
</dbReference>
<dbReference type="FunFam" id="2.60.120.650:FF:000026">
    <property type="entry name" value="Transcription factor jumonji domain-containing protein"/>
    <property type="match status" value="1"/>
</dbReference>
<feature type="domain" description="JmjC" evidence="16">
    <location>
        <begin position="826"/>
        <end position="1053"/>
    </location>
</feature>
<evidence type="ECO:0000256" key="13">
    <source>
        <dbReference type="PROSITE-ProRule" id="PRU00175"/>
    </source>
</evidence>
<dbReference type="Pfam" id="PF10497">
    <property type="entry name" value="zf-4CXXC_R1"/>
    <property type="match status" value="1"/>
</dbReference>
<feature type="compositionally biased region" description="Basic and acidic residues" evidence="14">
    <location>
        <begin position="101"/>
        <end position="111"/>
    </location>
</feature>
<keyword evidence="10" id="KW-0804">Transcription</keyword>
<comment type="caution">
    <text evidence="17">The sequence shown here is derived from an EMBL/GenBank/DDBJ whole genome shotgun (WGS) entry which is preliminary data.</text>
</comment>
<evidence type="ECO:0000256" key="8">
    <source>
        <dbReference type="ARBA" id="ARBA00023004"/>
    </source>
</evidence>
<dbReference type="GO" id="GO:0016491">
    <property type="term" value="F:oxidoreductase activity"/>
    <property type="evidence" value="ECO:0007669"/>
    <property type="project" value="UniProtKB-KW"/>
</dbReference>
<feature type="region of interest" description="Disordered" evidence="14">
    <location>
        <begin position="1"/>
        <end position="367"/>
    </location>
</feature>
<evidence type="ECO:0000256" key="14">
    <source>
        <dbReference type="SAM" id="MobiDB-lite"/>
    </source>
</evidence>
<evidence type="ECO:0000256" key="1">
    <source>
        <dbReference type="ARBA" id="ARBA00001954"/>
    </source>
</evidence>
<keyword evidence="6" id="KW-0862">Zinc</keyword>
<comment type="similarity">
    <text evidence="3">Belongs to the JARID1 histone demethylase family.</text>
</comment>
<dbReference type="Gene3D" id="2.60.120.650">
    <property type="entry name" value="Cupin"/>
    <property type="match status" value="1"/>
</dbReference>
<dbReference type="GO" id="GO:0000785">
    <property type="term" value="C:chromatin"/>
    <property type="evidence" value="ECO:0007669"/>
    <property type="project" value="TreeGrafter"/>
</dbReference>
<feature type="domain" description="RING-type" evidence="15">
    <location>
        <begin position="384"/>
        <end position="429"/>
    </location>
</feature>
<feature type="compositionally biased region" description="Basic and acidic residues" evidence="14">
    <location>
        <begin position="907"/>
        <end position="920"/>
    </location>
</feature>
<dbReference type="PROSITE" id="PS51184">
    <property type="entry name" value="JMJC"/>
    <property type="match status" value="1"/>
</dbReference>
<protein>
    <recommendedName>
        <fullName evidence="19">Lysine-specific demethylase JMJ25-like</fullName>
    </recommendedName>
</protein>
<organism evidence="17 18">
    <name type="scientific">Punica granatum</name>
    <name type="common">Pomegranate</name>
    <dbReference type="NCBI Taxonomy" id="22663"/>
    <lineage>
        <taxon>Eukaryota</taxon>
        <taxon>Viridiplantae</taxon>
        <taxon>Streptophyta</taxon>
        <taxon>Embryophyta</taxon>
        <taxon>Tracheophyta</taxon>
        <taxon>Spermatophyta</taxon>
        <taxon>Magnoliopsida</taxon>
        <taxon>eudicotyledons</taxon>
        <taxon>Gunneridae</taxon>
        <taxon>Pentapetalae</taxon>
        <taxon>rosids</taxon>
        <taxon>malvids</taxon>
        <taxon>Myrtales</taxon>
        <taxon>Lythraceae</taxon>
        <taxon>Punica</taxon>
    </lineage>
</organism>
<feature type="compositionally biased region" description="Gly residues" evidence="14">
    <location>
        <begin position="354"/>
        <end position="365"/>
    </location>
</feature>
<keyword evidence="9" id="KW-0805">Transcription regulation</keyword>
<proteinExistence type="inferred from homology"/>
<comment type="function">
    <text evidence="12">May function as histone H3 lysine demethylase and be involved in regulation of gene expression.</text>
</comment>
<dbReference type="GO" id="GO:0006357">
    <property type="term" value="P:regulation of transcription by RNA polymerase II"/>
    <property type="evidence" value="ECO:0007669"/>
    <property type="project" value="TreeGrafter"/>
</dbReference>
<evidence type="ECO:0000256" key="5">
    <source>
        <dbReference type="ARBA" id="ARBA00022771"/>
    </source>
</evidence>
<dbReference type="InterPro" id="IPR018866">
    <property type="entry name" value="Znf-4CXXC_R1"/>
</dbReference>
<dbReference type="PANTHER" id="PTHR12549:SF11">
    <property type="entry name" value="LYSINE-SPECIFIC DEMETHYLASE JMJ25"/>
    <property type="match status" value="1"/>
</dbReference>
<name>A0A218WYY3_PUNGR</name>
<evidence type="ECO:0008006" key="19">
    <source>
        <dbReference type="Google" id="ProtNLM"/>
    </source>
</evidence>
<dbReference type="InterPro" id="IPR045109">
    <property type="entry name" value="LSDs-like"/>
</dbReference>
<feature type="compositionally biased region" description="Basic and acidic residues" evidence="14">
    <location>
        <begin position="203"/>
        <end position="213"/>
    </location>
</feature>
<feature type="compositionally biased region" description="Basic residues" evidence="14">
    <location>
        <begin position="159"/>
        <end position="168"/>
    </location>
</feature>
<evidence type="ECO:0000256" key="11">
    <source>
        <dbReference type="ARBA" id="ARBA00023242"/>
    </source>
</evidence>
<evidence type="ECO:0000259" key="16">
    <source>
        <dbReference type="PROSITE" id="PS51184"/>
    </source>
</evidence>
<feature type="compositionally biased region" description="Basic residues" evidence="14">
    <location>
        <begin position="91"/>
        <end position="100"/>
    </location>
</feature>
<dbReference type="GO" id="GO:0000118">
    <property type="term" value="C:histone deacetylase complex"/>
    <property type="evidence" value="ECO:0007669"/>
    <property type="project" value="TreeGrafter"/>
</dbReference>
<dbReference type="GO" id="GO:0003712">
    <property type="term" value="F:transcription coregulator activity"/>
    <property type="evidence" value="ECO:0007669"/>
    <property type="project" value="TreeGrafter"/>
</dbReference>
<dbReference type="InterPro" id="IPR001841">
    <property type="entry name" value="Znf_RING"/>
</dbReference>
<evidence type="ECO:0000256" key="12">
    <source>
        <dbReference type="ARBA" id="ARBA00060112"/>
    </source>
</evidence>
<dbReference type="Pfam" id="PF02373">
    <property type="entry name" value="JmjC"/>
    <property type="match status" value="1"/>
</dbReference>
<dbReference type="GO" id="GO:0008270">
    <property type="term" value="F:zinc ion binding"/>
    <property type="evidence" value="ECO:0007669"/>
    <property type="project" value="UniProtKB-KW"/>
</dbReference>
<evidence type="ECO:0000313" key="17">
    <source>
        <dbReference type="EMBL" id="OWM77853.1"/>
    </source>
</evidence>
<dbReference type="EMBL" id="MTKT01002507">
    <property type="protein sequence ID" value="OWM77853.1"/>
    <property type="molecule type" value="Genomic_DNA"/>
</dbReference>
<feature type="compositionally biased region" description="Basic residues" evidence="14">
    <location>
        <begin position="125"/>
        <end position="134"/>
    </location>
</feature>
<feature type="compositionally biased region" description="Basic and acidic residues" evidence="14">
    <location>
        <begin position="305"/>
        <end position="315"/>
    </location>
</feature>
<evidence type="ECO:0000256" key="7">
    <source>
        <dbReference type="ARBA" id="ARBA00023002"/>
    </source>
</evidence>
<feature type="compositionally biased region" description="Basic and acidic residues" evidence="14">
    <location>
        <begin position="135"/>
        <end position="145"/>
    </location>
</feature>
<feature type="compositionally biased region" description="Basic and acidic residues" evidence="14">
    <location>
        <begin position="271"/>
        <end position="281"/>
    </location>
</feature>
<evidence type="ECO:0000256" key="3">
    <source>
        <dbReference type="ARBA" id="ARBA00006801"/>
    </source>
</evidence>
<feature type="compositionally biased region" description="Basic and acidic residues" evidence="14">
    <location>
        <begin position="169"/>
        <end position="179"/>
    </location>
</feature>
<evidence type="ECO:0000259" key="15">
    <source>
        <dbReference type="PROSITE" id="PS50089"/>
    </source>
</evidence>
<dbReference type="AlphaFoldDB" id="A0A218WYY3"/>
<evidence type="ECO:0000256" key="6">
    <source>
        <dbReference type="ARBA" id="ARBA00022833"/>
    </source>
</evidence>
<evidence type="ECO:0000256" key="2">
    <source>
        <dbReference type="ARBA" id="ARBA00004123"/>
    </source>
</evidence>
<dbReference type="GO" id="GO:0032454">
    <property type="term" value="F:histone H3K9 demethylase activity"/>
    <property type="evidence" value="ECO:0007669"/>
    <property type="project" value="InterPro"/>
</dbReference>
<dbReference type="GO" id="GO:0031490">
    <property type="term" value="F:chromatin DNA binding"/>
    <property type="evidence" value="ECO:0007669"/>
    <property type="project" value="TreeGrafter"/>
</dbReference>
<keyword evidence="11" id="KW-0539">Nucleus</keyword>
<sequence length="1124" mass="125831">MARRTRQPQWEKEDGEAQQNIGTQVETEDGKVAEVHQNAGLKEEAASENNGGPAGDADLNLIKARLRKTADKKVSYNEDVVYGEVKEGKPGKRKRGRKPKLKSEAAAKEEEAGALAGEVEEGKPGKRKRGRKPKLKSEAAAKEEEAGALAGEVEEGKPGKRKRGRKPKLKSEAAAKEEEAGALAGEVEEGKPGKRKRGRKPKLKSEAAAKEEEAGALAGEVEEGQPGKRKRGRKPKLKSEAAAKEEEAGALAGEVEEGQPGKRKRGRKPKLKSEAAAKEEEAGALAGEVEEGKLGKRKRGRKPKLKSEAAAKEEEAGALAEQRVDGGEKKKMRKRTSKSSEGNGAAAVSEESDSGGGNENGGEGLTGRYEKWDPKWYHGKGRMCHQCQRSDKERVVKCKCEKNYCVPCVVTWYPHLKEEDFEKLCPFCQGNCNCKGCLRTDILSKDNKNQKLNINQEETHQHYKYVLHLLLPFLKQFNDEQMLEKDIEAKRQGLTLNMLNIKQTQCDPDERLYCDSCRTSIIDYHRSCPNCSFDLCLTCCREIRDGCLQAGLEETHVDYICRGFKYCHGIEKKVEGVESGGEQPNISTRATSTPAAVESHIEWKALEDGRIPCPPKDIGGCGNSFLELERILEESFISSLVEKAEEVTNKHRLEDSVQAMKRCPCHDSVERGKLGQDILRKAASRGDSDDNYLYCPRARDVKAEDLFHFRFHWMQGEPVIVSDVLEMTSGLSWDPMVMWRALRQISHKKHGEHKEVKALDCLDWCEGEINIHQFFAGYTNGRLDTEGWPQILKLKDWPPSHLFHERLPRHGAEFISCLPFKEYTNPNNGPLNISVNLPEDSLKPDMGPKTYIAYGVAPELGRADSVTKLHCDMSDAVNVLTHTAEVKLTSVQLEKIEKLKEKHRKQDQREGVEISHDTNGKADGSSQNEVDELDFTEGGAVWDIYRREDVPKLRDYLRKHFREFRHTYCCQLPEVIDPIHDQTFFLSKEHKKKLKEEFGIEPWTFIQKLGDAVFIPAGCPHQVRNVKSCIKVALDFVAPENVGECIRLTKEFRVLPRNHRAKEDKLEVKKMMVYTVNSVVNALEGKGGKARPAANGRTNGKAVGKKRKTVGRKRKAAGDTSAES</sequence>
<dbReference type="InterPro" id="IPR003347">
    <property type="entry name" value="JmjC_dom"/>
</dbReference>
<keyword evidence="4" id="KW-0479">Metal-binding</keyword>
<dbReference type="SMART" id="SM00558">
    <property type="entry name" value="JmjC"/>
    <property type="match status" value="1"/>
</dbReference>
<feature type="compositionally biased region" description="Basic residues" evidence="14">
    <location>
        <begin position="227"/>
        <end position="236"/>
    </location>
</feature>
<evidence type="ECO:0000256" key="9">
    <source>
        <dbReference type="ARBA" id="ARBA00023015"/>
    </source>
</evidence>